<proteinExistence type="predicted"/>
<dbReference type="Proteomes" id="UP000763447">
    <property type="component" value="Unassembled WGS sequence"/>
</dbReference>
<gene>
    <name evidence="1" type="ORF">HC026_02035</name>
</gene>
<dbReference type="EMBL" id="JAAXLJ010000003">
    <property type="protein sequence ID" value="NLR17694.1"/>
    <property type="molecule type" value="Genomic_DNA"/>
</dbReference>
<evidence type="ECO:0000313" key="2">
    <source>
        <dbReference type="Proteomes" id="UP000763447"/>
    </source>
</evidence>
<protein>
    <submittedName>
        <fullName evidence="1">Uncharacterized protein</fullName>
    </submittedName>
</protein>
<reference evidence="1 2" key="1">
    <citation type="submission" date="2020-04" db="EMBL/GenBank/DDBJ databases">
        <title>A novel species of genus Lactobacillus that was isolated from fermented food Zha-chili.</title>
        <authorList>
            <person name="Zhang Z."/>
        </authorList>
    </citation>
    <scope>NUCLEOTIDE SEQUENCE [LARGE SCALE GENOMIC DNA]</scope>
    <source>
        <strain evidence="2">HBUAS51383</strain>
    </source>
</reference>
<organism evidence="1 2">
    <name type="scientific">Secundilactobacillus angelensis</name>
    <dbReference type="NCBI Taxonomy" id="2722706"/>
    <lineage>
        <taxon>Bacteria</taxon>
        <taxon>Bacillati</taxon>
        <taxon>Bacillota</taxon>
        <taxon>Bacilli</taxon>
        <taxon>Lactobacillales</taxon>
        <taxon>Lactobacillaceae</taxon>
        <taxon>Secundilactobacillus</taxon>
    </lineage>
</organism>
<evidence type="ECO:0000313" key="1">
    <source>
        <dbReference type="EMBL" id="NLR17694.1"/>
    </source>
</evidence>
<comment type="caution">
    <text evidence="1">The sequence shown here is derived from an EMBL/GenBank/DDBJ whole genome shotgun (WGS) entry which is preliminary data.</text>
</comment>
<keyword evidence="2" id="KW-1185">Reference proteome</keyword>
<accession>A0ABX1KX50</accession>
<sequence length="144" mass="15627">MPETTNAKEVLKRFIGTNQSFTSKTITVFPVELNTAIVTGEMYILVEPSDDTKGLVIGRWQAVKDSPQADFGKVITDRVVNSNGSYIYFSQGGWPTVAGGTGATSSGYSFMHINDNIVSSVGDSETFYHNNGIYNFVLPVSISN</sequence>
<dbReference type="RefSeq" id="WP_168924319.1">
    <property type="nucleotide sequence ID" value="NZ_JAAXLJ010000003.1"/>
</dbReference>
<name>A0ABX1KX50_9LACO</name>